<dbReference type="PANTHER" id="PTHR23407">
    <property type="entry name" value="ATPASE INHIBITOR/5-FORMYLTETRAHYDROFOLATE CYCLO-LIGASE"/>
    <property type="match status" value="1"/>
</dbReference>
<keyword evidence="7" id="KW-0479">Metal-binding</keyword>
<dbReference type="PANTHER" id="PTHR23407:SF1">
    <property type="entry name" value="5-FORMYLTETRAHYDROFOLATE CYCLO-LIGASE"/>
    <property type="match status" value="1"/>
</dbReference>
<proteinExistence type="inferred from homology"/>
<dbReference type="EC" id="6.3.3.2" evidence="5 7"/>
<feature type="binding site" evidence="6">
    <location>
        <position position="60"/>
    </location>
    <ligand>
        <name>substrate</name>
    </ligand>
</feature>
<dbReference type="EMBL" id="KZ454990">
    <property type="protein sequence ID" value="PKI84067.1"/>
    <property type="molecule type" value="Genomic_DNA"/>
</dbReference>
<accession>A0A2N1JC11</accession>
<comment type="catalytic activity">
    <reaction evidence="4 7">
        <text>(6S)-5-formyl-5,6,7,8-tetrahydrofolate + ATP = (6R)-5,10-methenyltetrahydrofolate + ADP + phosphate</text>
        <dbReference type="Rhea" id="RHEA:10488"/>
        <dbReference type="ChEBI" id="CHEBI:30616"/>
        <dbReference type="ChEBI" id="CHEBI:43474"/>
        <dbReference type="ChEBI" id="CHEBI:57455"/>
        <dbReference type="ChEBI" id="CHEBI:57457"/>
        <dbReference type="ChEBI" id="CHEBI:456216"/>
        <dbReference type="EC" id="6.3.3.2"/>
    </reaction>
</comment>
<dbReference type="GO" id="GO:0009396">
    <property type="term" value="P:folic acid-containing compound biosynthetic process"/>
    <property type="evidence" value="ECO:0007669"/>
    <property type="project" value="TreeGrafter"/>
</dbReference>
<dbReference type="GO" id="GO:0005739">
    <property type="term" value="C:mitochondrion"/>
    <property type="evidence" value="ECO:0007669"/>
    <property type="project" value="TreeGrafter"/>
</dbReference>
<organism evidence="8 9">
    <name type="scientific">Malassezia vespertilionis</name>
    <dbReference type="NCBI Taxonomy" id="2020962"/>
    <lineage>
        <taxon>Eukaryota</taxon>
        <taxon>Fungi</taxon>
        <taxon>Dikarya</taxon>
        <taxon>Basidiomycota</taxon>
        <taxon>Ustilaginomycotina</taxon>
        <taxon>Malasseziomycetes</taxon>
        <taxon>Malasseziales</taxon>
        <taxon>Malasseziaceae</taxon>
        <taxon>Malassezia</taxon>
    </lineage>
</organism>
<comment type="cofactor">
    <cofactor evidence="7">
        <name>Mg(2+)</name>
        <dbReference type="ChEBI" id="CHEBI:18420"/>
    </cofactor>
</comment>
<evidence type="ECO:0000256" key="3">
    <source>
        <dbReference type="ARBA" id="ARBA00022840"/>
    </source>
</evidence>
<evidence type="ECO:0000256" key="5">
    <source>
        <dbReference type="ARBA" id="ARBA00038966"/>
    </source>
</evidence>
<dbReference type="NCBIfam" id="TIGR02727">
    <property type="entry name" value="MTHFS_bact"/>
    <property type="match status" value="1"/>
</dbReference>
<dbReference type="GO" id="GO:0035999">
    <property type="term" value="P:tetrahydrofolate interconversion"/>
    <property type="evidence" value="ECO:0007669"/>
    <property type="project" value="TreeGrafter"/>
</dbReference>
<dbReference type="GO" id="GO:0046872">
    <property type="term" value="F:metal ion binding"/>
    <property type="evidence" value="ECO:0007669"/>
    <property type="project" value="UniProtKB-KW"/>
</dbReference>
<dbReference type="Pfam" id="PF01812">
    <property type="entry name" value="5-FTHF_cyc-lig"/>
    <property type="match status" value="1"/>
</dbReference>
<sequence length="229" mass="25176">MTALALAKRSVRRELVPVLGALPRHVIEEQSRQILARLLAMPAYVNAEAISVYLSMPSGEVETWDMCSQILAHGKRLYIPRFSTVGTGEGFAFTRDMNMLRVFSEDELRRGLLRNSWGIDEPTPKYMDAPREDALEPCTGGQGLDLVIVPGVAFDRQGGRLGHGKGYYDRYIQRARAFAEANGLAPPPAIALALAEQVRAPCVPTGEMDVPMDAILTAEEAVMVHRNAQ</sequence>
<gene>
    <name evidence="8" type="primary">FAU1</name>
    <name evidence="8" type="ORF">MVES_002027</name>
</gene>
<evidence type="ECO:0000313" key="8">
    <source>
        <dbReference type="EMBL" id="PKI84067.1"/>
    </source>
</evidence>
<evidence type="ECO:0000256" key="7">
    <source>
        <dbReference type="RuleBase" id="RU361279"/>
    </source>
</evidence>
<dbReference type="InterPro" id="IPR037171">
    <property type="entry name" value="NagB/RpiA_transferase-like"/>
</dbReference>
<dbReference type="Proteomes" id="UP000232875">
    <property type="component" value="Unassembled WGS sequence"/>
</dbReference>
<evidence type="ECO:0000256" key="2">
    <source>
        <dbReference type="ARBA" id="ARBA00022741"/>
    </source>
</evidence>
<comment type="similarity">
    <text evidence="1 7">Belongs to the 5-formyltetrahydrofolate cyclo-ligase family.</text>
</comment>
<dbReference type="GO" id="GO:0005524">
    <property type="term" value="F:ATP binding"/>
    <property type="evidence" value="ECO:0007669"/>
    <property type="project" value="UniProtKB-KW"/>
</dbReference>
<evidence type="ECO:0000256" key="6">
    <source>
        <dbReference type="PIRSR" id="PIRSR006806-1"/>
    </source>
</evidence>
<dbReference type="SUPFAM" id="SSF100950">
    <property type="entry name" value="NagB/RpiA/CoA transferase-like"/>
    <property type="match status" value="1"/>
</dbReference>
<dbReference type="Gene3D" id="3.40.50.10420">
    <property type="entry name" value="NagB/RpiA/CoA transferase-like"/>
    <property type="match status" value="1"/>
</dbReference>
<keyword evidence="2 6" id="KW-0547">Nucleotide-binding</keyword>
<feature type="binding site" evidence="6">
    <location>
        <begin position="160"/>
        <end position="168"/>
    </location>
    <ligand>
        <name>ATP</name>
        <dbReference type="ChEBI" id="CHEBI:30616"/>
    </ligand>
</feature>
<feature type="binding site" evidence="6">
    <location>
        <position position="54"/>
    </location>
    <ligand>
        <name>substrate</name>
    </ligand>
</feature>
<dbReference type="OrthoDB" id="2015992at2759"/>
<name>A0A2N1JC11_9BASI</name>
<keyword evidence="9" id="KW-1185">Reference proteome</keyword>
<dbReference type="STRING" id="2020962.A0A2N1JC11"/>
<evidence type="ECO:0000256" key="4">
    <source>
        <dbReference type="ARBA" id="ARBA00036539"/>
    </source>
</evidence>
<protein>
    <recommendedName>
        <fullName evidence="5 7">5-formyltetrahydrofolate cyclo-ligase</fullName>
        <ecNumber evidence="5 7">6.3.3.2</ecNumber>
    </recommendedName>
</protein>
<dbReference type="InterPro" id="IPR002698">
    <property type="entry name" value="FTHF_cligase"/>
</dbReference>
<dbReference type="GO" id="GO:0030272">
    <property type="term" value="F:5-formyltetrahydrofolate cyclo-ligase activity"/>
    <property type="evidence" value="ECO:0007669"/>
    <property type="project" value="UniProtKB-EC"/>
</dbReference>
<keyword evidence="3 6" id="KW-0067">ATP-binding</keyword>
<reference evidence="8 9" key="1">
    <citation type="submission" date="2017-10" db="EMBL/GenBank/DDBJ databases">
        <title>A novel species of cold-tolerant Malassezia isolated from bats.</title>
        <authorList>
            <person name="Lorch J.M."/>
            <person name="Palmer J.M."/>
            <person name="Vanderwolf K.J."/>
            <person name="Schmidt K.Z."/>
            <person name="Verant M.L."/>
            <person name="Weller T.J."/>
            <person name="Blehert D.S."/>
        </authorList>
    </citation>
    <scope>NUCLEOTIDE SEQUENCE [LARGE SCALE GENOMIC DNA]</scope>
    <source>
        <strain evidence="8 9">NWHC:44797-103</strain>
    </source>
</reference>
<evidence type="ECO:0000313" key="9">
    <source>
        <dbReference type="Proteomes" id="UP000232875"/>
    </source>
</evidence>
<dbReference type="PIRSF" id="PIRSF006806">
    <property type="entry name" value="FTHF_cligase"/>
    <property type="match status" value="1"/>
</dbReference>
<dbReference type="AlphaFoldDB" id="A0A2N1JC11"/>
<feature type="binding site" evidence="6">
    <location>
        <begin position="8"/>
        <end position="12"/>
    </location>
    <ligand>
        <name>ATP</name>
        <dbReference type="ChEBI" id="CHEBI:30616"/>
    </ligand>
</feature>
<dbReference type="InterPro" id="IPR024185">
    <property type="entry name" value="FTHF_cligase-like_sf"/>
</dbReference>
<keyword evidence="7" id="KW-0460">Magnesium</keyword>
<evidence type="ECO:0000256" key="1">
    <source>
        <dbReference type="ARBA" id="ARBA00010638"/>
    </source>
</evidence>